<dbReference type="InterPro" id="IPR003593">
    <property type="entry name" value="AAA+_ATPase"/>
</dbReference>
<dbReference type="PANTHER" id="PTHR11669:SF20">
    <property type="entry name" value="REPLICATION FACTOR C SUBUNIT 4"/>
    <property type="match status" value="1"/>
</dbReference>
<comment type="similarity">
    <text evidence="2">Belongs to the activator 1 small subunits family.</text>
</comment>
<comment type="subcellular location">
    <subcellularLocation>
        <location evidence="1">Nucleus</location>
    </subcellularLocation>
</comment>
<dbReference type="Gene3D" id="3.40.50.300">
    <property type="entry name" value="P-loop containing nucleotide triphosphate hydrolases"/>
    <property type="match status" value="1"/>
</dbReference>
<evidence type="ECO:0000256" key="3">
    <source>
        <dbReference type="ARBA" id="ARBA00022705"/>
    </source>
</evidence>
<evidence type="ECO:0000256" key="5">
    <source>
        <dbReference type="ARBA" id="ARBA00022840"/>
    </source>
</evidence>
<proteinExistence type="inferred from homology"/>
<dbReference type="AlphaFoldDB" id="A0A0J9X3N0"/>
<protein>
    <recommendedName>
        <fullName evidence="7">Replication factor C subunit 2</fullName>
    </recommendedName>
</protein>
<keyword evidence="4" id="KW-0547">Nucleotide-binding</keyword>
<dbReference type="InterPro" id="IPR047854">
    <property type="entry name" value="RFC_lid"/>
</dbReference>
<dbReference type="InterPro" id="IPR013748">
    <property type="entry name" value="Rep_factorC_C"/>
</dbReference>
<evidence type="ECO:0000256" key="1">
    <source>
        <dbReference type="ARBA" id="ARBA00004123"/>
    </source>
</evidence>
<dbReference type="SMART" id="SM00382">
    <property type="entry name" value="AAA"/>
    <property type="match status" value="1"/>
</dbReference>
<dbReference type="PANTHER" id="PTHR11669">
    <property type="entry name" value="REPLICATION FACTOR C / DNA POLYMERASE III GAMMA-TAU SUBUNIT"/>
    <property type="match status" value="1"/>
</dbReference>
<dbReference type="InterPro" id="IPR050238">
    <property type="entry name" value="DNA_Rep/Repair_Clamp_Loader"/>
</dbReference>
<dbReference type="CDD" id="cd00009">
    <property type="entry name" value="AAA"/>
    <property type="match status" value="1"/>
</dbReference>
<organism evidence="10 11">
    <name type="scientific">Geotrichum candidum</name>
    <name type="common">Oospora lactis</name>
    <name type="synonym">Dipodascus geotrichum</name>
    <dbReference type="NCBI Taxonomy" id="1173061"/>
    <lineage>
        <taxon>Eukaryota</taxon>
        <taxon>Fungi</taxon>
        <taxon>Dikarya</taxon>
        <taxon>Ascomycota</taxon>
        <taxon>Saccharomycotina</taxon>
        <taxon>Dipodascomycetes</taxon>
        <taxon>Dipodascales</taxon>
        <taxon>Dipodascaceae</taxon>
        <taxon>Geotrichum</taxon>
    </lineage>
</organism>
<reference evidence="10" key="1">
    <citation type="submission" date="2014-03" db="EMBL/GenBank/DDBJ databases">
        <authorList>
            <person name="Casaregola S."/>
        </authorList>
    </citation>
    <scope>NUCLEOTIDE SEQUENCE [LARGE SCALE GENOMIC DNA]</scope>
    <source>
        <strain evidence="10">CLIB 918</strain>
    </source>
</reference>
<dbReference type="Pfam" id="PF21960">
    <property type="entry name" value="RCF1-5-like_lid"/>
    <property type="match status" value="1"/>
</dbReference>
<dbReference type="Pfam" id="PF08542">
    <property type="entry name" value="Rep_fac_C"/>
    <property type="match status" value="1"/>
</dbReference>
<feature type="region of interest" description="Disordered" evidence="8">
    <location>
        <begin position="1"/>
        <end position="21"/>
    </location>
</feature>
<dbReference type="GO" id="GO:0003677">
    <property type="term" value="F:DNA binding"/>
    <property type="evidence" value="ECO:0007669"/>
    <property type="project" value="InterPro"/>
</dbReference>
<dbReference type="InterPro" id="IPR027417">
    <property type="entry name" value="P-loop_NTPase"/>
</dbReference>
<dbReference type="Proteomes" id="UP000242525">
    <property type="component" value="Unassembled WGS sequence"/>
</dbReference>
<evidence type="ECO:0000313" key="10">
    <source>
        <dbReference type="EMBL" id="CDO51796.1"/>
    </source>
</evidence>
<sequence>MKARRENASKNKKVVGPPVSQPWVEKYRPKKLSEVSAQDHAINVLKKTVHTNNLPHMLFYGPPGTGKTSTILALAKELFGPELSKSRILELNASDERGISIVREKVKNFARISVSAPSEASRKAHPCPPFKIIILDEADSMTSDAQSALRRTMETYSKTTRFCLICNYVTRIIDPLASRCAKFRFRPLDENNALERLRFIADEEKLNYEDGVLESLLRSSEGDLRKAITFLQSSAKLTSTAATSAAGSSSKTDGDDVVMADADDEEVLAGAADRPTRITVRMVQEIAGVIPEDVINGLVAATKPANTRVTGFGDAVFRNLVKVVEEVILAGWSATQILTQLHDCILLDDEYSGEQKNRISWTLSEAETRLTDGADEHIEILNVLTQIAKAIF</sequence>
<dbReference type="GO" id="GO:0005663">
    <property type="term" value="C:DNA replication factor C complex"/>
    <property type="evidence" value="ECO:0007669"/>
    <property type="project" value="TreeGrafter"/>
</dbReference>
<keyword evidence="5" id="KW-0067">ATP-binding</keyword>
<accession>A0A0J9X3N0</accession>
<dbReference type="Gene3D" id="1.20.272.10">
    <property type="match status" value="1"/>
</dbReference>
<evidence type="ECO:0000313" key="11">
    <source>
        <dbReference type="Proteomes" id="UP000242525"/>
    </source>
</evidence>
<evidence type="ECO:0000256" key="7">
    <source>
        <dbReference type="ARBA" id="ARBA00040745"/>
    </source>
</evidence>
<gene>
    <name evidence="10" type="ORF">BN980_GECA02s01011g</name>
</gene>
<comment type="caution">
    <text evidence="10">The sequence shown here is derived from an EMBL/GenBank/DDBJ whole genome shotgun (WGS) entry which is preliminary data.</text>
</comment>
<evidence type="ECO:0000256" key="8">
    <source>
        <dbReference type="SAM" id="MobiDB-lite"/>
    </source>
</evidence>
<dbReference type="GO" id="GO:0016887">
    <property type="term" value="F:ATP hydrolysis activity"/>
    <property type="evidence" value="ECO:0007669"/>
    <property type="project" value="InterPro"/>
</dbReference>
<evidence type="ECO:0000256" key="2">
    <source>
        <dbReference type="ARBA" id="ARBA00005378"/>
    </source>
</evidence>
<dbReference type="GO" id="GO:0031391">
    <property type="term" value="C:Elg1 RFC-like complex"/>
    <property type="evidence" value="ECO:0007669"/>
    <property type="project" value="UniProtKB-ARBA"/>
</dbReference>
<keyword evidence="11" id="KW-1185">Reference proteome</keyword>
<dbReference type="Pfam" id="PF00004">
    <property type="entry name" value="AAA"/>
    <property type="match status" value="1"/>
</dbReference>
<dbReference type="OrthoDB" id="4199794at2759"/>
<dbReference type="FunFam" id="3.40.50.300:FF:000237">
    <property type="entry name" value="replication factor C subunit 4"/>
    <property type="match status" value="1"/>
</dbReference>
<keyword evidence="6" id="KW-0539">Nucleus</keyword>
<dbReference type="InterPro" id="IPR008921">
    <property type="entry name" value="DNA_pol3_clamp-load_cplx_C"/>
</dbReference>
<name>A0A0J9X3N0_GEOCN</name>
<dbReference type="GO" id="GO:0003689">
    <property type="term" value="F:DNA clamp loader activity"/>
    <property type="evidence" value="ECO:0007669"/>
    <property type="project" value="TreeGrafter"/>
</dbReference>
<dbReference type="STRING" id="1173061.A0A0J9X3N0"/>
<dbReference type="FunFam" id="1.20.272.10:FF:000011">
    <property type="entry name" value="Replication factor C subunit 2"/>
    <property type="match status" value="1"/>
</dbReference>
<dbReference type="SUPFAM" id="SSF48019">
    <property type="entry name" value="post-AAA+ oligomerization domain-like"/>
    <property type="match status" value="1"/>
</dbReference>
<dbReference type="Gene3D" id="1.10.8.60">
    <property type="match status" value="1"/>
</dbReference>
<dbReference type="InterPro" id="IPR003959">
    <property type="entry name" value="ATPase_AAA_core"/>
</dbReference>
<evidence type="ECO:0000256" key="6">
    <source>
        <dbReference type="ARBA" id="ARBA00023242"/>
    </source>
</evidence>
<dbReference type="GO" id="GO:0005524">
    <property type="term" value="F:ATP binding"/>
    <property type="evidence" value="ECO:0007669"/>
    <property type="project" value="UniProtKB-KW"/>
</dbReference>
<dbReference type="GO" id="GO:0006281">
    <property type="term" value="P:DNA repair"/>
    <property type="evidence" value="ECO:0007669"/>
    <property type="project" value="TreeGrafter"/>
</dbReference>
<dbReference type="EMBL" id="CCBN010000002">
    <property type="protein sequence ID" value="CDO51796.1"/>
    <property type="molecule type" value="Genomic_DNA"/>
</dbReference>
<dbReference type="GO" id="GO:0005634">
    <property type="term" value="C:nucleus"/>
    <property type="evidence" value="ECO:0007669"/>
    <property type="project" value="UniProtKB-SubCell"/>
</dbReference>
<feature type="domain" description="AAA+ ATPase" evidence="9">
    <location>
        <begin position="53"/>
        <end position="189"/>
    </location>
</feature>
<dbReference type="GO" id="GO:0006271">
    <property type="term" value="P:DNA strand elongation involved in DNA replication"/>
    <property type="evidence" value="ECO:0007669"/>
    <property type="project" value="UniProtKB-ARBA"/>
</dbReference>
<dbReference type="CDD" id="cd18140">
    <property type="entry name" value="HLD_clamp_RFC"/>
    <property type="match status" value="1"/>
</dbReference>
<evidence type="ECO:0000256" key="4">
    <source>
        <dbReference type="ARBA" id="ARBA00022741"/>
    </source>
</evidence>
<keyword evidence="3" id="KW-0235">DNA replication</keyword>
<evidence type="ECO:0000259" key="9">
    <source>
        <dbReference type="SMART" id="SM00382"/>
    </source>
</evidence>
<dbReference type="SUPFAM" id="SSF52540">
    <property type="entry name" value="P-loop containing nucleoside triphosphate hydrolases"/>
    <property type="match status" value="1"/>
</dbReference>